<feature type="transmembrane region" description="Helical" evidence="1">
    <location>
        <begin position="177"/>
        <end position="195"/>
    </location>
</feature>
<protein>
    <recommendedName>
        <fullName evidence="4">DUF2306 domain-containing protein</fullName>
    </recommendedName>
</protein>
<accession>A0A0L0EM13</accession>
<keyword evidence="1" id="KW-0812">Transmembrane</keyword>
<evidence type="ECO:0000256" key="1">
    <source>
        <dbReference type="SAM" id="Phobius"/>
    </source>
</evidence>
<evidence type="ECO:0008006" key="4">
    <source>
        <dbReference type="Google" id="ProtNLM"/>
    </source>
</evidence>
<dbReference type="OrthoDB" id="5653727at2"/>
<name>A0A0L0EM13_9GAMM</name>
<comment type="caution">
    <text evidence="2">The sequence shown here is derived from an EMBL/GenBank/DDBJ whole genome shotgun (WGS) entry which is preliminary data.</text>
</comment>
<feature type="transmembrane region" description="Helical" evidence="1">
    <location>
        <begin position="83"/>
        <end position="101"/>
    </location>
</feature>
<sequence>MLTLHIIAGSFLLLFGIGALSFAKGTTKHRWSGNLFFLSMLVMAGSAALFNGGLTMALLTLYYGSTAWAVVLRKERSVGAFEFIAMLVIIYISFDLFYFVYTATELSATFKTIFTLHAVIAAMAACLDAKMILSGGLSGKHRMVRHTWRACFALLGAVMSFSANTSDSWPDFIDSNALIYLMIGVLFYWVIRVLFTNWYNQITDVLGSSVLLKRLMMIRRPANSE</sequence>
<reference evidence="3" key="1">
    <citation type="submission" date="2015-07" db="EMBL/GenBank/DDBJ databases">
        <title>Draft genome sequence of a Pseudoalteromonas rubra strain, OCN096, isolated from Kaneohe Bay, Oahu, Hawaii.</title>
        <authorList>
            <person name="Beurmann S."/>
            <person name="Ushijima B."/>
            <person name="Belcaid M."/>
            <person name="Callahan S.M."/>
            <person name="Aeby G.S."/>
        </authorList>
    </citation>
    <scope>NUCLEOTIDE SEQUENCE [LARGE SCALE GENOMIC DNA]</scope>
    <source>
        <strain evidence="3">OCN096</strain>
    </source>
</reference>
<dbReference type="EMBL" id="LFZX01000276">
    <property type="protein sequence ID" value="KNC65502.1"/>
    <property type="molecule type" value="Genomic_DNA"/>
</dbReference>
<feature type="transmembrane region" description="Helical" evidence="1">
    <location>
        <begin position="113"/>
        <end position="135"/>
    </location>
</feature>
<organism evidence="2 3">
    <name type="scientific">Pseudoalteromonas rubra</name>
    <dbReference type="NCBI Taxonomy" id="43658"/>
    <lineage>
        <taxon>Bacteria</taxon>
        <taxon>Pseudomonadati</taxon>
        <taxon>Pseudomonadota</taxon>
        <taxon>Gammaproteobacteria</taxon>
        <taxon>Alteromonadales</taxon>
        <taxon>Pseudoalteromonadaceae</taxon>
        <taxon>Pseudoalteromonas</taxon>
    </lineage>
</organism>
<proteinExistence type="predicted"/>
<dbReference type="Proteomes" id="UP000036850">
    <property type="component" value="Unassembled WGS sequence"/>
</dbReference>
<dbReference type="PATRIC" id="fig|43658.6.peg.2920"/>
<dbReference type="AlphaFoldDB" id="A0A0L0EM13"/>
<keyword evidence="1" id="KW-1133">Transmembrane helix</keyword>
<evidence type="ECO:0000313" key="2">
    <source>
        <dbReference type="EMBL" id="KNC65502.1"/>
    </source>
</evidence>
<evidence type="ECO:0000313" key="3">
    <source>
        <dbReference type="Proteomes" id="UP000036850"/>
    </source>
</evidence>
<keyword evidence="1" id="KW-0472">Membrane</keyword>
<feature type="transmembrane region" description="Helical" evidence="1">
    <location>
        <begin position="47"/>
        <end position="71"/>
    </location>
</feature>
<gene>
    <name evidence="2" type="ORF">AC626_22715</name>
</gene>